<dbReference type="Proteomes" id="UP001244207">
    <property type="component" value="Unassembled WGS sequence"/>
</dbReference>
<accession>A0AAD8UIV8</accession>
<feature type="compositionally biased region" description="Basic and acidic residues" evidence="1">
    <location>
        <begin position="53"/>
        <end position="64"/>
    </location>
</feature>
<evidence type="ECO:0000256" key="1">
    <source>
        <dbReference type="SAM" id="MobiDB-lite"/>
    </source>
</evidence>
<dbReference type="AlphaFoldDB" id="A0AAD8UIV8"/>
<dbReference type="RefSeq" id="XP_060362316.1">
    <property type="nucleotide sequence ID" value="XM_060508771.1"/>
</dbReference>
<feature type="region of interest" description="Disordered" evidence="1">
    <location>
        <begin position="38"/>
        <end position="64"/>
    </location>
</feature>
<proteinExistence type="predicted"/>
<protein>
    <submittedName>
        <fullName evidence="2">Uncharacterized protein</fullName>
    </submittedName>
</protein>
<reference evidence="2" key="1">
    <citation type="submission" date="2021-12" db="EMBL/GenBank/DDBJ databases">
        <title>Comparative genomics, transcriptomics and evolutionary studies reveal genomic signatures of adaptation to plant cell wall in hemibiotrophic fungi.</title>
        <authorList>
            <consortium name="DOE Joint Genome Institute"/>
            <person name="Baroncelli R."/>
            <person name="Diaz J.F."/>
            <person name="Benocci T."/>
            <person name="Peng M."/>
            <person name="Battaglia E."/>
            <person name="Haridas S."/>
            <person name="Andreopoulos W."/>
            <person name="Labutti K."/>
            <person name="Pangilinan J."/>
            <person name="Floch G.L."/>
            <person name="Makela M.R."/>
            <person name="Henrissat B."/>
            <person name="Grigoriev I.V."/>
            <person name="Crouch J.A."/>
            <person name="De Vries R.P."/>
            <person name="Sukno S.A."/>
            <person name="Thon M.R."/>
        </authorList>
    </citation>
    <scope>NUCLEOTIDE SEQUENCE</scope>
    <source>
        <strain evidence="2">CBS 112980</strain>
    </source>
</reference>
<dbReference type="EMBL" id="JAHMHS010000082">
    <property type="protein sequence ID" value="KAK1722261.1"/>
    <property type="molecule type" value="Genomic_DNA"/>
</dbReference>
<gene>
    <name evidence="2" type="ORF">BDZ83DRAFT_629619</name>
</gene>
<name>A0AAD8UIV8_GLOAC</name>
<comment type="caution">
    <text evidence="2">The sequence shown here is derived from an EMBL/GenBank/DDBJ whole genome shotgun (WGS) entry which is preliminary data.</text>
</comment>
<evidence type="ECO:0000313" key="2">
    <source>
        <dbReference type="EMBL" id="KAK1722261.1"/>
    </source>
</evidence>
<sequence length="82" mass="9009">MIGLCREALSSFWLTLSLKGHSTSKVLWGDGTGWIQTERASEQGGGASGRQSQAERGEVMQGHERRSQRMCCCCAVLRSHLI</sequence>
<organism evidence="2 3">
    <name type="scientific">Glomerella acutata</name>
    <name type="common">Colletotrichum acutatum</name>
    <dbReference type="NCBI Taxonomy" id="27357"/>
    <lineage>
        <taxon>Eukaryota</taxon>
        <taxon>Fungi</taxon>
        <taxon>Dikarya</taxon>
        <taxon>Ascomycota</taxon>
        <taxon>Pezizomycotina</taxon>
        <taxon>Sordariomycetes</taxon>
        <taxon>Hypocreomycetidae</taxon>
        <taxon>Glomerellales</taxon>
        <taxon>Glomerellaceae</taxon>
        <taxon>Colletotrichum</taxon>
        <taxon>Colletotrichum acutatum species complex</taxon>
    </lineage>
</organism>
<keyword evidence="3" id="KW-1185">Reference proteome</keyword>
<evidence type="ECO:0000313" key="3">
    <source>
        <dbReference type="Proteomes" id="UP001244207"/>
    </source>
</evidence>
<dbReference type="GeneID" id="85392670"/>